<gene>
    <name evidence="1" type="ORF">U0070_008053</name>
</gene>
<comment type="caution">
    <text evidence="1">The sequence shown here is derived from an EMBL/GenBank/DDBJ whole genome shotgun (WGS) entry which is preliminary data.</text>
</comment>
<dbReference type="Proteomes" id="UP001488838">
    <property type="component" value="Unassembled WGS sequence"/>
</dbReference>
<proteinExistence type="predicted"/>
<feature type="non-terminal residue" evidence="1">
    <location>
        <position position="1"/>
    </location>
</feature>
<evidence type="ECO:0000313" key="2">
    <source>
        <dbReference type="Proteomes" id="UP001488838"/>
    </source>
</evidence>
<accession>A0AAW0HIR2</accession>
<keyword evidence="2" id="KW-1185">Reference proteome</keyword>
<name>A0AAW0HIR2_MYOGA</name>
<protein>
    <submittedName>
        <fullName evidence="1">Uncharacterized protein</fullName>
    </submittedName>
</protein>
<dbReference type="AlphaFoldDB" id="A0AAW0HIR2"/>
<sequence length="94" mass="11060">QSHWIPWSLRKTSHFLRRYQASPDLIVLGFQLWPPLPDKCQSRSLSGRLEKPSEQFLLFAQMQLRWTSVSKMRRAVLLTLLLYSSLQAQENCKS</sequence>
<evidence type="ECO:0000313" key="1">
    <source>
        <dbReference type="EMBL" id="KAK7801301.1"/>
    </source>
</evidence>
<reference evidence="1 2" key="1">
    <citation type="journal article" date="2023" name="bioRxiv">
        <title>Conserved and derived expression patterns and positive selection on dental genes reveal complex evolutionary context of ever-growing rodent molars.</title>
        <authorList>
            <person name="Calamari Z.T."/>
            <person name="Song A."/>
            <person name="Cohen E."/>
            <person name="Akter M."/>
            <person name="Roy R.D."/>
            <person name="Hallikas O."/>
            <person name="Christensen M.M."/>
            <person name="Li P."/>
            <person name="Marangoni P."/>
            <person name="Jernvall J."/>
            <person name="Klein O.D."/>
        </authorList>
    </citation>
    <scope>NUCLEOTIDE SEQUENCE [LARGE SCALE GENOMIC DNA]</scope>
    <source>
        <strain evidence="1">V071</strain>
    </source>
</reference>
<organism evidence="1 2">
    <name type="scientific">Myodes glareolus</name>
    <name type="common">Bank vole</name>
    <name type="synonym">Clethrionomys glareolus</name>
    <dbReference type="NCBI Taxonomy" id="447135"/>
    <lineage>
        <taxon>Eukaryota</taxon>
        <taxon>Metazoa</taxon>
        <taxon>Chordata</taxon>
        <taxon>Craniata</taxon>
        <taxon>Vertebrata</taxon>
        <taxon>Euteleostomi</taxon>
        <taxon>Mammalia</taxon>
        <taxon>Eutheria</taxon>
        <taxon>Euarchontoglires</taxon>
        <taxon>Glires</taxon>
        <taxon>Rodentia</taxon>
        <taxon>Myomorpha</taxon>
        <taxon>Muroidea</taxon>
        <taxon>Cricetidae</taxon>
        <taxon>Arvicolinae</taxon>
        <taxon>Myodes</taxon>
    </lineage>
</organism>
<dbReference type="EMBL" id="JBBHLL010000512">
    <property type="protein sequence ID" value="KAK7801301.1"/>
    <property type="molecule type" value="Genomic_DNA"/>
</dbReference>